<keyword evidence="3" id="KW-0862">Zinc</keyword>
<evidence type="ECO:0000256" key="3">
    <source>
        <dbReference type="ARBA" id="ARBA00022833"/>
    </source>
</evidence>
<reference evidence="5 6" key="1">
    <citation type="submission" date="2024-06" db="EMBL/GenBank/DDBJ databases">
        <title>A chromosome-level genome assembly of beet webworm, Loxostege sticticalis.</title>
        <authorList>
            <person name="Zhang Y."/>
        </authorList>
    </citation>
    <scope>NUCLEOTIDE SEQUENCE [LARGE SCALE GENOMIC DNA]</scope>
    <source>
        <strain evidence="5">AQ028</strain>
        <tissue evidence="5">Male pupae</tissue>
    </source>
</reference>
<name>A0ABD0T1J5_LOXSC</name>
<gene>
    <name evidence="5" type="ORF">ABMA28_001370</name>
</gene>
<proteinExistence type="predicted"/>
<dbReference type="InterPro" id="IPR007588">
    <property type="entry name" value="Znf_FLYWCH"/>
</dbReference>
<dbReference type="Pfam" id="PF04500">
    <property type="entry name" value="FLYWCH"/>
    <property type="match status" value="1"/>
</dbReference>
<evidence type="ECO:0000259" key="4">
    <source>
        <dbReference type="Pfam" id="PF04500"/>
    </source>
</evidence>
<evidence type="ECO:0000313" key="5">
    <source>
        <dbReference type="EMBL" id="KAL0831840.1"/>
    </source>
</evidence>
<dbReference type="AlphaFoldDB" id="A0ABD0T1J5"/>
<keyword evidence="1" id="KW-0479">Metal-binding</keyword>
<keyword evidence="2" id="KW-0863">Zinc-finger</keyword>
<organism evidence="5 6">
    <name type="scientific">Loxostege sticticalis</name>
    <name type="common">Beet webworm moth</name>
    <dbReference type="NCBI Taxonomy" id="481309"/>
    <lineage>
        <taxon>Eukaryota</taxon>
        <taxon>Metazoa</taxon>
        <taxon>Ecdysozoa</taxon>
        <taxon>Arthropoda</taxon>
        <taxon>Hexapoda</taxon>
        <taxon>Insecta</taxon>
        <taxon>Pterygota</taxon>
        <taxon>Neoptera</taxon>
        <taxon>Endopterygota</taxon>
        <taxon>Lepidoptera</taxon>
        <taxon>Glossata</taxon>
        <taxon>Ditrysia</taxon>
        <taxon>Pyraloidea</taxon>
        <taxon>Crambidae</taxon>
        <taxon>Pyraustinae</taxon>
        <taxon>Loxostege</taxon>
    </lineage>
</organism>
<protein>
    <recommendedName>
        <fullName evidence="4">FLYWCH-type domain-containing protein</fullName>
    </recommendedName>
</protein>
<evidence type="ECO:0000313" key="6">
    <source>
        <dbReference type="Proteomes" id="UP001549921"/>
    </source>
</evidence>
<dbReference type="EMBL" id="JBEDNZ010000011">
    <property type="protein sequence ID" value="KAL0831840.1"/>
    <property type="molecule type" value="Genomic_DNA"/>
</dbReference>
<feature type="domain" description="FLYWCH-type" evidence="4">
    <location>
        <begin position="17"/>
        <end position="74"/>
    </location>
</feature>
<dbReference type="Gene3D" id="2.20.25.240">
    <property type="match status" value="1"/>
</dbReference>
<accession>A0ABD0T1J5</accession>
<comment type="caution">
    <text evidence="5">The sequence shown here is derived from an EMBL/GenBank/DDBJ whole genome shotgun (WGS) entry which is preliminary data.</text>
</comment>
<evidence type="ECO:0000256" key="1">
    <source>
        <dbReference type="ARBA" id="ARBA00022723"/>
    </source>
</evidence>
<dbReference type="Proteomes" id="UP001549921">
    <property type="component" value="Unassembled WGS sequence"/>
</dbReference>
<evidence type="ECO:0000256" key="2">
    <source>
        <dbReference type="ARBA" id="ARBA00022771"/>
    </source>
</evidence>
<dbReference type="GO" id="GO:0008270">
    <property type="term" value="F:zinc ion binding"/>
    <property type="evidence" value="ECO:0007669"/>
    <property type="project" value="UniProtKB-KW"/>
</dbReference>
<sequence length="84" mass="10000">MRGLKLSLLVPTHMTWMKQGNLLLYKGYTFSKHCTTRAGTTRWKCSRQVRRRCKAHFFMSPEGVILRENNDHNHEPSRRKPRES</sequence>